<keyword evidence="3" id="KW-0106">Calcium</keyword>
<reference evidence="6" key="1">
    <citation type="submission" date="2023-03" db="EMBL/GenBank/DDBJ databases">
        <title>Andean soil-derived lignocellulolytic bacterial consortium as a source of novel taxa and putative plastic-active enzymes.</title>
        <authorList>
            <person name="Diaz-Garcia L."/>
            <person name="Chuvochina M."/>
            <person name="Feuerriegel G."/>
            <person name="Bunk B."/>
            <person name="Sproer C."/>
            <person name="Streit W.R."/>
            <person name="Rodriguez L.M."/>
            <person name="Overmann J."/>
            <person name="Jimenez D.J."/>
        </authorList>
    </citation>
    <scope>NUCLEOTIDE SEQUENCE</scope>
    <source>
        <strain evidence="6">MAG 3858</strain>
    </source>
</reference>
<accession>A0AAJ5W8E4</accession>
<dbReference type="NCBIfam" id="TIGR01180">
    <property type="entry name" value="aman2_put"/>
    <property type="match status" value="1"/>
</dbReference>
<feature type="domain" description="Glycosyl hydrolase family 92" evidence="4">
    <location>
        <begin position="289"/>
        <end position="751"/>
    </location>
</feature>
<evidence type="ECO:0000256" key="2">
    <source>
        <dbReference type="ARBA" id="ARBA00011245"/>
    </source>
</evidence>
<dbReference type="Gene3D" id="1.20.1610.10">
    <property type="entry name" value="alpha-1,2-mannosidases domains"/>
    <property type="match status" value="1"/>
</dbReference>
<dbReference type="InterPro" id="IPR005887">
    <property type="entry name" value="GH92_a_mannosidase_put"/>
</dbReference>
<dbReference type="FunFam" id="3.30.2080.10:FF:000001">
    <property type="entry name" value="Alpha-1,2-mannosidase subfamily"/>
    <property type="match status" value="1"/>
</dbReference>
<evidence type="ECO:0000259" key="4">
    <source>
        <dbReference type="Pfam" id="PF07971"/>
    </source>
</evidence>
<name>A0AAJ5W8E4_9SPHI</name>
<evidence type="ECO:0000313" key="6">
    <source>
        <dbReference type="EMBL" id="WEK19971.1"/>
    </source>
</evidence>
<feature type="domain" description="Glycosyl hydrolase family 92 N-terminal" evidence="5">
    <location>
        <begin position="37"/>
        <end position="283"/>
    </location>
</feature>
<dbReference type="GO" id="GO:0005829">
    <property type="term" value="C:cytosol"/>
    <property type="evidence" value="ECO:0007669"/>
    <property type="project" value="TreeGrafter"/>
</dbReference>
<dbReference type="InterPro" id="IPR008928">
    <property type="entry name" value="6-hairpin_glycosidase_sf"/>
</dbReference>
<keyword evidence="6" id="KW-0378">Hydrolase</keyword>
<dbReference type="InterPro" id="IPR041371">
    <property type="entry name" value="GH92_N"/>
</dbReference>
<dbReference type="AlphaFoldDB" id="A0AAJ5W8E4"/>
<dbReference type="Proteomes" id="UP001214530">
    <property type="component" value="Chromosome"/>
</dbReference>
<protein>
    <submittedName>
        <fullName evidence="6">GH92 family glycosyl hydrolase</fullName>
    </submittedName>
</protein>
<evidence type="ECO:0000256" key="3">
    <source>
        <dbReference type="ARBA" id="ARBA00022837"/>
    </source>
</evidence>
<evidence type="ECO:0000256" key="1">
    <source>
        <dbReference type="ARBA" id="ARBA00001913"/>
    </source>
</evidence>
<dbReference type="PANTHER" id="PTHR12143">
    <property type="entry name" value="PEPTIDE N-GLYCANASE PNGASE -RELATED"/>
    <property type="match status" value="1"/>
</dbReference>
<dbReference type="InterPro" id="IPR050883">
    <property type="entry name" value="PNGase"/>
</dbReference>
<dbReference type="Pfam" id="PF07971">
    <property type="entry name" value="Glyco_hydro_92"/>
    <property type="match status" value="1"/>
</dbReference>
<dbReference type="Gene3D" id="2.70.98.10">
    <property type="match status" value="1"/>
</dbReference>
<comment type="subunit">
    <text evidence="2">Monomer.</text>
</comment>
<gene>
    <name evidence="6" type="ORF">P0Y49_02235</name>
</gene>
<evidence type="ECO:0000313" key="7">
    <source>
        <dbReference type="Proteomes" id="UP001214530"/>
    </source>
</evidence>
<dbReference type="GO" id="GO:0030246">
    <property type="term" value="F:carbohydrate binding"/>
    <property type="evidence" value="ECO:0007669"/>
    <property type="project" value="InterPro"/>
</dbReference>
<dbReference type="InterPro" id="IPR012939">
    <property type="entry name" value="Glyco_hydro_92"/>
</dbReference>
<evidence type="ECO:0000259" key="5">
    <source>
        <dbReference type="Pfam" id="PF17678"/>
    </source>
</evidence>
<dbReference type="PANTHER" id="PTHR12143:SF43">
    <property type="entry name" value="PUTATIVE-RELATED"/>
    <property type="match status" value="1"/>
</dbReference>
<sequence>MQYKSIYRSTCLLLSTFTIVIWGAAALKAQSPGVLPYVQPMVGTSNSTTIAALKHGEGTEQLANTIPAVGVPFGMTQWTPQTQRTEQKCLAPYYYKDSKLSGFRGTHWLSGSCTQDYGSFTIMPITGGLKTKADDYMTPYSHEQEVSTANYYRIKLDHYQVTAEFTALARSSMMQFTMNKADSLYILVTPNSDKRKGYVKVDQQRQEIVGYNPAHRIYQGLGKPAGFSGYFVIRVEKAFTAKGTFSEEKVYLTDSIMNQKDLGAFIGFNLKSGEQIKLRIGTSFTSIAQARKNLDAEIPAWNFEVVKKQAEGIWEKALQKISVQGKDAKQKRIFYTALYHSMQHPRLFNDVDGTYPKFAHQYENAKLEQGNYYDDFSMWDIYRAQLPLLEIIQPKLVNSMVNSIVLKGQQGKWLPIFPCWNSYTGAMIGDHATAFIASAYLKGIKNYDVNAAYSLMRQNAFDSPSQTDYVDGKGRRALPSYLKYGYVPLEDPVLEAFHKGEQVSRTLEYAFDDYALACVAKDLNKTADYNALIKRAQNYKNVFDPALGFMNGKSEKGTWYTPFDADKKLSFITEGTSRQYSLYVPQDVPGLAKLMGGTKQLETALDNLFSKGEYWHGNEPGHQIPFMYNYTSSPWKTQREVRRILFEEYTEGPGGLSGNDDTGQMSAWYVFGAVGLYPVDPVSGQYILSAPLFDNIRINLGGNKALEIATYNNSPENKYISKVKLNGQSYTKGYIAHKELMKGGKLEIYLQNIPNKDWASKAVDRPSGISAY</sequence>
<dbReference type="GO" id="GO:0006516">
    <property type="term" value="P:glycoprotein catabolic process"/>
    <property type="evidence" value="ECO:0007669"/>
    <property type="project" value="TreeGrafter"/>
</dbReference>
<dbReference type="EMBL" id="CP119313">
    <property type="protein sequence ID" value="WEK19971.1"/>
    <property type="molecule type" value="Genomic_DNA"/>
</dbReference>
<dbReference type="InterPro" id="IPR014718">
    <property type="entry name" value="GH-type_carb-bd"/>
</dbReference>
<dbReference type="GO" id="GO:0005975">
    <property type="term" value="P:carbohydrate metabolic process"/>
    <property type="evidence" value="ECO:0007669"/>
    <property type="project" value="InterPro"/>
</dbReference>
<dbReference type="Pfam" id="PF17678">
    <property type="entry name" value="Glyco_hydro_92N"/>
    <property type="match status" value="1"/>
</dbReference>
<dbReference type="GO" id="GO:0000224">
    <property type="term" value="F:peptide-N4-(N-acetyl-beta-glucosaminyl)asparagine amidase activity"/>
    <property type="evidence" value="ECO:0007669"/>
    <property type="project" value="TreeGrafter"/>
</dbReference>
<dbReference type="SUPFAM" id="SSF48208">
    <property type="entry name" value="Six-hairpin glycosidases"/>
    <property type="match status" value="1"/>
</dbReference>
<dbReference type="Gene3D" id="1.20.1050.60">
    <property type="entry name" value="alpha-1,2-mannosidase"/>
    <property type="match status" value="1"/>
</dbReference>
<proteinExistence type="predicted"/>
<organism evidence="6 7">
    <name type="scientific">Candidatus Pedobacter colombiensis</name>
    <dbReference type="NCBI Taxonomy" id="3121371"/>
    <lineage>
        <taxon>Bacteria</taxon>
        <taxon>Pseudomonadati</taxon>
        <taxon>Bacteroidota</taxon>
        <taxon>Sphingobacteriia</taxon>
        <taxon>Sphingobacteriales</taxon>
        <taxon>Sphingobacteriaceae</taxon>
        <taxon>Pedobacter</taxon>
    </lineage>
</organism>
<comment type="cofactor">
    <cofactor evidence="1">
        <name>Ca(2+)</name>
        <dbReference type="ChEBI" id="CHEBI:29108"/>
    </cofactor>
</comment>
<dbReference type="Gene3D" id="3.30.2080.10">
    <property type="entry name" value="GH92 mannosidase domain"/>
    <property type="match status" value="1"/>
</dbReference>